<comment type="function">
    <text evidence="7">Catalyzes the methyl esterification of L-isoaspartyl residues in peptides and proteins that result from spontaneous decomposition of normal L-aspartyl and L-asparaginyl residues. It plays a role in the repair and/or degradation of damaged proteins.</text>
</comment>
<dbReference type="NCBIfam" id="NF001453">
    <property type="entry name" value="PRK00312.1"/>
    <property type="match status" value="1"/>
</dbReference>
<dbReference type="FunFam" id="3.40.50.150:FF:000010">
    <property type="entry name" value="Protein-L-isoaspartate O-methyltransferase"/>
    <property type="match status" value="1"/>
</dbReference>
<dbReference type="CDD" id="cd02440">
    <property type="entry name" value="AdoMet_MTases"/>
    <property type="match status" value="1"/>
</dbReference>
<evidence type="ECO:0000256" key="2">
    <source>
        <dbReference type="ARBA" id="ARBA00005369"/>
    </source>
</evidence>
<evidence type="ECO:0000256" key="7">
    <source>
        <dbReference type="HAMAP-Rule" id="MF_00090"/>
    </source>
</evidence>
<dbReference type="AlphaFoldDB" id="A0A967AVI2"/>
<keyword evidence="4 7" id="KW-0489">Methyltransferase</keyword>
<keyword evidence="5 7" id="KW-0808">Transferase</keyword>
<dbReference type="GO" id="GO:0032259">
    <property type="term" value="P:methylation"/>
    <property type="evidence" value="ECO:0007669"/>
    <property type="project" value="UniProtKB-KW"/>
</dbReference>
<evidence type="ECO:0000313" key="9">
    <source>
        <dbReference type="Proteomes" id="UP000707206"/>
    </source>
</evidence>
<dbReference type="EC" id="2.1.1.77" evidence="7"/>
<dbReference type="SUPFAM" id="SSF53335">
    <property type="entry name" value="S-adenosyl-L-methionine-dependent methyltransferases"/>
    <property type="match status" value="1"/>
</dbReference>
<evidence type="ECO:0000256" key="1">
    <source>
        <dbReference type="ARBA" id="ARBA00004496"/>
    </source>
</evidence>
<dbReference type="GO" id="GO:0004719">
    <property type="term" value="F:protein-L-isoaspartate (D-aspartate) O-methyltransferase activity"/>
    <property type="evidence" value="ECO:0007669"/>
    <property type="project" value="UniProtKB-UniRule"/>
</dbReference>
<name>A0A967AVI2_9FLAO</name>
<evidence type="ECO:0000256" key="6">
    <source>
        <dbReference type="ARBA" id="ARBA00022691"/>
    </source>
</evidence>
<dbReference type="PANTHER" id="PTHR11579:SF0">
    <property type="entry name" value="PROTEIN-L-ISOASPARTATE(D-ASPARTATE) O-METHYLTRANSFERASE"/>
    <property type="match status" value="1"/>
</dbReference>
<feature type="active site" evidence="7">
    <location>
        <position position="83"/>
    </location>
</feature>
<keyword evidence="3 7" id="KW-0963">Cytoplasm</keyword>
<dbReference type="InterPro" id="IPR029063">
    <property type="entry name" value="SAM-dependent_MTases_sf"/>
</dbReference>
<dbReference type="Proteomes" id="UP000707206">
    <property type="component" value="Unassembled WGS sequence"/>
</dbReference>
<organism evidence="8 9">
    <name type="scientific">Pelagihabitans pacificus</name>
    <dbReference type="NCBI Taxonomy" id="2696054"/>
    <lineage>
        <taxon>Bacteria</taxon>
        <taxon>Pseudomonadati</taxon>
        <taxon>Bacteroidota</taxon>
        <taxon>Flavobacteriia</taxon>
        <taxon>Flavobacteriales</taxon>
        <taxon>Flavobacteriaceae</taxon>
        <taxon>Pelagihabitans</taxon>
    </lineage>
</organism>
<dbReference type="PANTHER" id="PTHR11579">
    <property type="entry name" value="PROTEIN-L-ISOASPARTATE O-METHYLTRANSFERASE"/>
    <property type="match status" value="1"/>
</dbReference>
<dbReference type="EMBL" id="VIKU02000003">
    <property type="protein sequence ID" value="NHF59935.1"/>
    <property type="molecule type" value="Genomic_DNA"/>
</dbReference>
<dbReference type="HAMAP" id="MF_00090">
    <property type="entry name" value="PIMT"/>
    <property type="match status" value="1"/>
</dbReference>
<evidence type="ECO:0000256" key="3">
    <source>
        <dbReference type="ARBA" id="ARBA00022490"/>
    </source>
</evidence>
<dbReference type="GO" id="GO:0005737">
    <property type="term" value="C:cytoplasm"/>
    <property type="evidence" value="ECO:0007669"/>
    <property type="project" value="UniProtKB-SubCell"/>
</dbReference>
<dbReference type="RefSeq" id="WP_152574441.1">
    <property type="nucleotide sequence ID" value="NZ_VIKU02000003.1"/>
</dbReference>
<evidence type="ECO:0000256" key="5">
    <source>
        <dbReference type="ARBA" id="ARBA00022679"/>
    </source>
</evidence>
<dbReference type="Pfam" id="PF01135">
    <property type="entry name" value="PCMT"/>
    <property type="match status" value="1"/>
</dbReference>
<comment type="similarity">
    <text evidence="2 7">Belongs to the methyltransferase superfamily. L-isoaspartyl/D-aspartyl protein methyltransferase family.</text>
</comment>
<dbReference type="Gene3D" id="3.40.50.150">
    <property type="entry name" value="Vaccinia Virus protein VP39"/>
    <property type="match status" value="1"/>
</dbReference>
<dbReference type="GO" id="GO:0030091">
    <property type="term" value="P:protein repair"/>
    <property type="evidence" value="ECO:0007669"/>
    <property type="project" value="UniProtKB-UniRule"/>
</dbReference>
<gene>
    <name evidence="7" type="primary">pcm</name>
    <name evidence="8" type="ORF">FK220_011325</name>
</gene>
<dbReference type="InterPro" id="IPR000682">
    <property type="entry name" value="PCMT"/>
</dbReference>
<comment type="caution">
    <text evidence="8">The sequence shown here is derived from an EMBL/GenBank/DDBJ whole genome shotgun (WGS) entry which is preliminary data.</text>
</comment>
<comment type="subcellular location">
    <subcellularLocation>
        <location evidence="1 7">Cytoplasm</location>
    </subcellularLocation>
</comment>
<reference evidence="8" key="1">
    <citation type="submission" date="2019-07" db="EMBL/GenBank/DDBJ databases">
        <authorList>
            <person name="De-Chao Zhang Q."/>
        </authorList>
    </citation>
    <scope>NUCLEOTIDE SEQUENCE</scope>
    <source>
        <strain evidence="8">TP-CH-4</strain>
    </source>
</reference>
<accession>A0A967AVI2</accession>
<dbReference type="NCBIfam" id="TIGR00080">
    <property type="entry name" value="pimt"/>
    <property type="match status" value="1"/>
</dbReference>
<sequence>MSKTLLTVTIVLFIGCGTLVGQTDFATQKEQMVRIQLQGRDITDIETLSALLNVRRHEFVPENLKNLAYTDGPLPIGNGQTISQPYIVAFMTQALRLKSNHRVLEIGTGSGYQAAVLAKIVDSVYTIEIVKDLATTAEKRLKRLGYDNVNVKWGDGYHGWPSKAPFDAVMVTAGADSIPQPLIDQLKVGGRMIIPVGPHHGVRQLVLITKKKNEVRTKSLMAVRFVPFTRKDSIDPDR</sequence>
<keyword evidence="9" id="KW-1185">Reference proteome</keyword>
<protein>
    <recommendedName>
        <fullName evidence="7">Protein-L-isoaspartate O-methyltransferase</fullName>
        <ecNumber evidence="7">2.1.1.77</ecNumber>
    </recommendedName>
    <alternativeName>
        <fullName evidence="7">L-isoaspartyl protein carboxyl methyltransferase</fullName>
    </alternativeName>
    <alternativeName>
        <fullName evidence="7">Protein L-isoaspartyl methyltransferase</fullName>
    </alternativeName>
    <alternativeName>
        <fullName evidence="7">Protein-beta-aspartate methyltransferase</fullName>
        <shortName evidence="7">PIMT</shortName>
    </alternativeName>
</protein>
<evidence type="ECO:0000256" key="4">
    <source>
        <dbReference type="ARBA" id="ARBA00022603"/>
    </source>
</evidence>
<reference evidence="8" key="2">
    <citation type="submission" date="2020-03" db="EMBL/GenBank/DDBJ databases">
        <title>Flavobacteriaceae bacterium strain TP-CH-4, a member of the family Flavobacteriaceae isolated from a deep-sea seamount.</title>
        <authorList>
            <person name="Zhang D.-C."/>
        </authorList>
    </citation>
    <scope>NUCLEOTIDE SEQUENCE</scope>
    <source>
        <strain evidence="8">TP-CH-4</strain>
    </source>
</reference>
<evidence type="ECO:0000313" key="8">
    <source>
        <dbReference type="EMBL" id="NHF59935.1"/>
    </source>
</evidence>
<keyword evidence="6 7" id="KW-0949">S-adenosyl-L-methionine</keyword>
<proteinExistence type="inferred from homology"/>
<dbReference type="PROSITE" id="PS51257">
    <property type="entry name" value="PROKAR_LIPOPROTEIN"/>
    <property type="match status" value="1"/>
</dbReference>
<comment type="catalytic activity">
    <reaction evidence="7">
        <text>[protein]-L-isoaspartate + S-adenosyl-L-methionine = [protein]-L-isoaspartate alpha-methyl ester + S-adenosyl-L-homocysteine</text>
        <dbReference type="Rhea" id="RHEA:12705"/>
        <dbReference type="Rhea" id="RHEA-COMP:12143"/>
        <dbReference type="Rhea" id="RHEA-COMP:12144"/>
        <dbReference type="ChEBI" id="CHEBI:57856"/>
        <dbReference type="ChEBI" id="CHEBI:59789"/>
        <dbReference type="ChEBI" id="CHEBI:90596"/>
        <dbReference type="ChEBI" id="CHEBI:90598"/>
        <dbReference type="EC" id="2.1.1.77"/>
    </reaction>
</comment>